<evidence type="ECO:0000313" key="2">
    <source>
        <dbReference type="EMBL" id="RIB24576.1"/>
    </source>
</evidence>
<sequence>MSSKLFMGYMPELLEKILNNLNDEFYSLYSCALVSRHWCKMSIPILWQDPFPSEKRYRLISIYFSSLSEDQKLALKGQGINVEFPKPLFDYAIFLKVLDLSWIGFTVSEYLERLNPTLSDRGLSINFISNLLFKFFIESGATLHKLDLFYSYFTEIKPEIFNSLEQNPQFFSRI</sequence>
<reference evidence="2 3" key="1">
    <citation type="submission" date="2018-06" db="EMBL/GenBank/DDBJ databases">
        <title>Comparative genomics reveals the genomic features of Rhizophagus irregularis, R. cerebriforme, R. diaphanum and Gigaspora rosea, and their symbiotic lifestyle signature.</title>
        <authorList>
            <person name="Morin E."/>
            <person name="San Clemente H."/>
            <person name="Chen E.C.H."/>
            <person name="De La Providencia I."/>
            <person name="Hainaut M."/>
            <person name="Kuo A."/>
            <person name="Kohler A."/>
            <person name="Murat C."/>
            <person name="Tang N."/>
            <person name="Roy S."/>
            <person name="Loubradou J."/>
            <person name="Henrissat B."/>
            <person name="Grigoriev I.V."/>
            <person name="Corradi N."/>
            <person name="Roux C."/>
            <person name="Martin F.M."/>
        </authorList>
    </citation>
    <scope>NUCLEOTIDE SEQUENCE [LARGE SCALE GENOMIC DNA]</scope>
    <source>
        <strain evidence="2 3">DAOM 194757</strain>
    </source>
</reference>
<evidence type="ECO:0000313" key="3">
    <source>
        <dbReference type="Proteomes" id="UP000266673"/>
    </source>
</evidence>
<proteinExistence type="predicted"/>
<organism evidence="2 3">
    <name type="scientific">Gigaspora rosea</name>
    <dbReference type="NCBI Taxonomy" id="44941"/>
    <lineage>
        <taxon>Eukaryota</taxon>
        <taxon>Fungi</taxon>
        <taxon>Fungi incertae sedis</taxon>
        <taxon>Mucoromycota</taxon>
        <taxon>Glomeromycotina</taxon>
        <taxon>Glomeromycetes</taxon>
        <taxon>Diversisporales</taxon>
        <taxon>Gigasporaceae</taxon>
        <taxon>Gigaspora</taxon>
    </lineage>
</organism>
<protein>
    <recommendedName>
        <fullName evidence="1">F-box domain-containing protein</fullName>
    </recommendedName>
</protein>
<evidence type="ECO:0000259" key="1">
    <source>
        <dbReference type="Pfam" id="PF12937"/>
    </source>
</evidence>
<dbReference type="AlphaFoldDB" id="A0A397VZX9"/>
<accession>A0A397VZX9</accession>
<keyword evidence="3" id="KW-1185">Reference proteome</keyword>
<dbReference type="InterPro" id="IPR036047">
    <property type="entry name" value="F-box-like_dom_sf"/>
</dbReference>
<gene>
    <name evidence="2" type="ORF">C2G38_2168233</name>
</gene>
<dbReference type="Gene3D" id="3.80.10.10">
    <property type="entry name" value="Ribonuclease Inhibitor"/>
    <property type="match status" value="1"/>
</dbReference>
<dbReference type="Pfam" id="PF12937">
    <property type="entry name" value="F-box-like"/>
    <property type="match status" value="1"/>
</dbReference>
<name>A0A397VZX9_9GLOM</name>
<dbReference type="InterPro" id="IPR032675">
    <property type="entry name" value="LRR_dom_sf"/>
</dbReference>
<dbReference type="SUPFAM" id="SSF81383">
    <property type="entry name" value="F-box domain"/>
    <property type="match status" value="1"/>
</dbReference>
<dbReference type="Proteomes" id="UP000266673">
    <property type="component" value="Unassembled WGS sequence"/>
</dbReference>
<comment type="caution">
    <text evidence="2">The sequence shown here is derived from an EMBL/GenBank/DDBJ whole genome shotgun (WGS) entry which is preliminary data.</text>
</comment>
<dbReference type="InterPro" id="IPR001810">
    <property type="entry name" value="F-box_dom"/>
</dbReference>
<dbReference type="OrthoDB" id="2351154at2759"/>
<dbReference type="EMBL" id="QKWP01000211">
    <property type="protein sequence ID" value="RIB24576.1"/>
    <property type="molecule type" value="Genomic_DNA"/>
</dbReference>
<feature type="domain" description="F-box" evidence="1">
    <location>
        <begin position="11"/>
        <end position="51"/>
    </location>
</feature>